<dbReference type="AlphaFoldDB" id="A0A319BLZ0"/>
<gene>
    <name evidence="1" type="ORF">BO88DRAFT_458111</name>
</gene>
<accession>A0A319BLZ0</accession>
<organism evidence="1 2">
    <name type="scientific">Aspergillus vadensis (strain CBS 113365 / IMI 142717 / IBT 24658)</name>
    <dbReference type="NCBI Taxonomy" id="1448311"/>
    <lineage>
        <taxon>Eukaryota</taxon>
        <taxon>Fungi</taxon>
        <taxon>Dikarya</taxon>
        <taxon>Ascomycota</taxon>
        <taxon>Pezizomycotina</taxon>
        <taxon>Eurotiomycetes</taxon>
        <taxon>Eurotiomycetidae</taxon>
        <taxon>Eurotiales</taxon>
        <taxon>Aspergillaceae</taxon>
        <taxon>Aspergillus</taxon>
        <taxon>Aspergillus subgen. Circumdati</taxon>
    </lineage>
</organism>
<name>A0A319BLZ0_ASPVC</name>
<keyword evidence="2" id="KW-1185">Reference proteome</keyword>
<sequence length="183" mass="19750">MSQLARWVRAHPANVVVVPMNAVRVVSLHEMFAIGTEGLGACSAIVIASSRGAILAHIPPRPTASASDPYAGDNNVRRLMTEVTALYMRYRDEYFSSHTDTLIVCALYQGAIALPDQVQIMHSALSRLGPSVCTYDVPGNYTNPGQGTVLAIGNRGLTSLGLPNEGRARIYVEDQQYVPRPPS</sequence>
<dbReference type="RefSeq" id="XP_025558072.1">
    <property type="nucleotide sequence ID" value="XM_025711024.1"/>
</dbReference>
<proteinExistence type="predicted"/>
<evidence type="ECO:0000313" key="1">
    <source>
        <dbReference type="EMBL" id="PYH64278.1"/>
    </source>
</evidence>
<protein>
    <submittedName>
        <fullName evidence="1">Uncharacterized protein</fullName>
    </submittedName>
</protein>
<reference evidence="1" key="1">
    <citation type="submission" date="2016-12" db="EMBL/GenBank/DDBJ databases">
        <title>The genomes of Aspergillus section Nigri reveals drivers in fungal speciation.</title>
        <authorList>
            <consortium name="DOE Joint Genome Institute"/>
            <person name="Vesth T.C."/>
            <person name="Nybo J."/>
            <person name="Theobald S."/>
            <person name="Brandl J."/>
            <person name="Frisvad J.C."/>
            <person name="Nielsen K.F."/>
            <person name="Lyhne E.K."/>
            <person name="Kogle M.E."/>
            <person name="Kuo A."/>
            <person name="Riley R."/>
            <person name="Clum A."/>
            <person name="Nolan M."/>
            <person name="Lipzen A."/>
            <person name="Salamov A."/>
            <person name="Henrissat B."/>
            <person name="Wiebenga A."/>
            <person name="De Vries R.P."/>
            <person name="Grigoriev I.V."/>
            <person name="Mortensen U.H."/>
            <person name="Andersen M.R."/>
            <person name="Baker S.E."/>
        </authorList>
    </citation>
    <scope>NUCLEOTIDE SEQUENCE [LARGE SCALE GENOMIC DNA]</scope>
    <source>
        <strain evidence="1">CBS 113365</strain>
    </source>
</reference>
<evidence type="ECO:0000313" key="2">
    <source>
        <dbReference type="Proteomes" id="UP000248405"/>
    </source>
</evidence>
<dbReference type="EMBL" id="KZ821644">
    <property type="protein sequence ID" value="PYH64278.1"/>
    <property type="molecule type" value="Genomic_DNA"/>
</dbReference>
<dbReference type="Proteomes" id="UP000248405">
    <property type="component" value="Unassembled WGS sequence"/>
</dbReference>
<dbReference type="OrthoDB" id="5368615at2759"/>
<dbReference type="GeneID" id="37215616"/>